<name>R9A6R6_9LEPT</name>
<evidence type="ECO:0000313" key="1">
    <source>
        <dbReference type="EMBL" id="EOQ97782.1"/>
    </source>
</evidence>
<reference evidence="1" key="1">
    <citation type="submission" date="2013-04" db="EMBL/GenBank/DDBJ databases">
        <authorList>
            <person name="Harkins D.M."/>
            <person name="Durkin A.S."/>
            <person name="Brinkac L.M."/>
            <person name="Haft D.H."/>
            <person name="Selengut J.D."/>
            <person name="Sanka R."/>
            <person name="DePew J."/>
            <person name="Purushe J."/>
            <person name="Galloway R.L."/>
            <person name="Vinetz J.M."/>
            <person name="Sutton G.G."/>
            <person name="Nierman W.C."/>
            <person name="Fouts D.E."/>
        </authorList>
    </citation>
    <scope>NUCLEOTIDE SEQUENCE [LARGE SCALE GENOMIC DNA]</scope>
    <source>
        <strain evidence="1">CDC</strain>
    </source>
</reference>
<dbReference type="EMBL" id="AOGZ02000013">
    <property type="protein sequence ID" value="EOQ97782.1"/>
    <property type="molecule type" value="Genomic_DNA"/>
</dbReference>
<dbReference type="Proteomes" id="UP000013984">
    <property type="component" value="Unassembled WGS sequence"/>
</dbReference>
<dbReference type="AlphaFoldDB" id="R9A6R6"/>
<sequence length="54" mass="6540">MFYPTWLESNEEWFHEIKSLCGYDIYLYTVSYPDSLYNVDYEFSISGYFTKAGR</sequence>
<keyword evidence="2" id="KW-1185">Reference proteome</keyword>
<protein>
    <submittedName>
        <fullName evidence="1">Uncharacterized protein</fullName>
    </submittedName>
</protein>
<gene>
    <name evidence="1" type="ORF">LEP1GSC195_0273</name>
</gene>
<dbReference type="STRING" id="1218599.LEP1GSC195_0273"/>
<organism evidence="1 2">
    <name type="scientific">Leptospira wolbachii serovar Codice str. CDC</name>
    <dbReference type="NCBI Taxonomy" id="1218599"/>
    <lineage>
        <taxon>Bacteria</taxon>
        <taxon>Pseudomonadati</taxon>
        <taxon>Spirochaetota</taxon>
        <taxon>Spirochaetia</taxon>
        <taxon>Leptospirales</taxon>
        <taxon>Leptospiraceae</taxon>
        <taxon>Leptospira</taxon>
    </lineage>
</organism>
<proteinExistence type="predicted"/>
<accession>R9A6R6</accession>
<comment type="caution">
    <text evidence="1">The sequence shown here is derived from an EMBL/GenBank/DDBJ whole genome shotgun (WGS) entry which is preliminary data.</text>
</comment>
<evidence type="ECO:0000313" key="2">
    <source>
        <dbReference type="Proteomes" id="UP000013984"/>
    </source>
</evidence>